<name>H3A4E3_LATCH</name>
<reference evidence="1" key="3">
    <citation type="submission" date="2025-09" db="UniProtKB">
        <authorList>
            <consortium name="Ensembl"/>
        </authorList>
    </citation>
    <scope>IDENTIFICATION</scope>
</reference>
<protein>
    <submittedName>
        <fullName evidence="1">Uncharacterized protein</fullName>
    </submittedName>
</protein>
<dbReference type="HOGENOM" id="CLU_107849_0_0_1"/>
<reference evidence="2" key="1">
    <citation type="submission" date="2011-08" db="EMBL/GenBank/DDBJ databases">
        <title>The draft genome of Latimeria chalumnae.</title>
        <authorList>
            <person name="Di Palma F."/>
            <person name="Alfoldi J."/>
            <person name="Johnson J."/>
            <person name="Berlin A."/>
            <person name="Gnerre S."/>
            <person name="Jaffe D."/>
            <person name="MacCallum I."/>
            <person name="Young S."/>
            <person name="Walker B.J."/>
            <person name="Lander E."/>
            <person name="Lindblad-Toh K."/>
        </authorList>
    </citation>
    <scope>NUCLEOTIDE SEQUENCE [LARGE SCALE GENOMIC DNA]</scope>
    <source>
        <strain evidence="2">Wild caught</strain>
    </source>
</reference>
<dbReference type="EMBL" id="AFYH01173072">
    <property type="status" value="NOT_ANNOTATED_CDS"/>
    <property type="molecule type" value="Genomic_DNA"/>
</dbReference>
<keyword evidence="2" id="KW-1185">Reference proteome</keyword>
<proteinExistence type="predicted"/>
<dbReference type="PANTHER" id="PTHR35617:SF3">
    <property type="entry name" value="CORE-BINDING (CB) DOMAIN-CONTAINING PROTEIN"/>
    <property type="match status" value="1"/>
</dbReference>
<dbReference type="PANTHER" id="PTHR35617">
    <property type="entry name" value="PHAGE_INTEGRASE DOMAIN-CONTAINING PROTEIN"/>
    <property type="match status" value="1"/>
</dbReference>
<reference evidence="1" key="2">
    <citation type="submission" date="2025-08" db="UniProtKB">
        <authorList>
            <consortium name="Ensembl"/>
        </authorList>
    </citation>
    <scope>IDENTIFICATION</scope>
</reference>
<dbReference type="eggNOG" id="ENOG502SB76">
    <property type="taxonomic scope" value="Eukaryota"/>
</dbReference>
<dbReference type="Ensembl" id="ENSLACT00000004553.1">
    <property type="protein sequence ID" value="ENSLACP00000004514.1"/>
    <property type="gene ID" value="ENSLACG00000004016.1"/>
</dbReference>
<dbReference type="InParanoid" id="H3A4E3"/>
<organism evidence="1 2">
    <name type="scientific">Latimeria chalumnae</name>
    <name type="common">Coelacanth</name>
    <dbReference type="NCBI Taxonomy" id="7897"/>
    <lineage>
        <taxon>Eukaryota</taxon>
        <taxon>Metazoa</taxon>
        <taxon>Chordata</taxon>
        <taxon>Craniata</taxon>
        <taxon>Vertebrata</taxon>
        <taxon>Euteleostomi</taxon>
        <taxon>Coelacanthiformes</taxon>
        <taxon>Coelacanthidae</taxon>
        <taxon>Latimeria</taxon>
    </lineage>
</organism>
<sequence length="162" mass="17728">QVNKQGGDKIWLVSLEAGNLAAEWKSLKRLGIPTRVVNILLVSCKNSDSKIYYRVWNIFSQLCEAKSLCAKTATLANILELLQNGVDKGVACSSSKVQVSALGAIRGEFEVFPFGSHPLISHFLNALCPLKPSLKNIVPAWDLNLVLNTLYGTLTPTKHSHI</sequence>
<evidence type="ECO:0000313" key="1">
    <source>
        <dbReference type="Ensembl" id="ENSLACP00000004514.1"/>
    </source>
</evidence>
<dbReference type="GeneTree" id="ENSGT01150000289414"/>
<dbReference type="Proteomes" id="UP000008672">
    <property type="component" value="Unassembled WGS sequence"/>
</dbReference>
<dbReference type="AlphaFoldDB" id="H3A4E3"/>
<evidence type="ECO:0000313" key="2">
    <source>
        <dbReference type="Proteomes" id="UP000008672"/>
    </source>
</evidence>
<accession>H3A4E3</accession>